<keyword evidence="3" id="KW-0862">Zinc</keyword>
<dbReference type="PROSITE" id="PS51141">
    <property type="entry name" value="ZF_SBP"/>
    <property type="match status" value="1"/>
</dbReference>
<dbReference type="GO" id="GO:0003677">
    <property type="term" value="F:DNA binding"/>
    <property type="evidence" value="ECO:0007669"/>
    <property type="project" value="InterPro"/>
</dbReference>
<organism evidence="7 8">
    <name type="scientific">Senna tora</name>
    <dbReference type="NCBI Taxonomy" id="362788"/>
    <lineage>
        <taxon>Eukaryota</taxon>
        <taxon>Viridiplantae</taxon>
        <taxon>Streptophyta</taxon>
        <taxon>Embryophyta</taxon>
        <taxon>Tracheophyta</taxon>
        <taxon>Spermatophyta</taxon>
        <taxon>Magnoliopsida</taxon>
        <taxon>eudicotyledons</taxon>
        <taxon>Gunneridae</taxon>
        <taxon>Pentapetalae</taxon>
        <taxon>rosids</taxon>
        <taxon>fabids</taxon>
        <taxon>Fabales</taxon>
        <taxon>Fabaceae</taxon>
        <taxon>Caesalpinioideae</taxon>
        <taxon>Cassia clade</taxon>
        <taxon>Senna</taxon>
    </lineage>
</organism>
<dbReference type="PANTHER" id="PTHR31251:SF208">
    <property type="entry name" value="SQUAMOSA PROMOTER-BINDING-LIKE PROTEIN 18"/>
    <property type="match status" value="1"/>
</dbReference>
<dbReference type="PANTHER" id="PTHR31251">
    <property type="entry name" value="SQUAMOSA PROMOTER-BINDING-LIKE PROTEIN 4"/>
    <property type="match status" value="1"/>
</dbReference>
<feature type="region of interest" description="Disordered" evidence="5">
    <location>
        <begin position="242"/>
        <end position="263"/>
    </location>
</feature>
<dbReference type="Gene3D" id="4.10.1100.10">
    <property type="entry name" value="Transcription factor, SBP-box domain"/>
    <property type="match status" value="1"/>
</dbReference>
<dbReference type="Pfam" id="PF03110">
    <property type="entry name" value="SBP"/>
    <property type="match status" value="1"/>
</dbReference>
<keyword evidence="1" id="KW-0479">Metal-binding</keyword>
<feature type="compositionally biased region" description="Polar residues" evidence="5">
    <location>
        <begin position="287"/>
        <end position="300"/>
    </location>
</feature>
<name>A0A834X6Q7_9FABA</name>
<dbReference type="InterPro" id="IPR044817">
    <property type="entry name" value="SBP-like"/>
</dbReference>
<accession>A0A834X6Q7</accession>
<dbReference type="SUPFAM" id="SSF103612">
    <property type="entry name" value="SBT domain"/>
    <property type="match status" value="1"/>
</dbReference>
<evidence type="ECO:0000256" key="3">
    <source>
        <dbReference type="ARBA" id="ARBA00022833"/>
    </source>
</evidence>
<feature type="region of interest" description="Disordered" evidence="5">
    <location>
        <begin position="287"/>
        <end position="317"/>
    </location>
</feature>
<dbReference type="InterPro" id="IPR004333">
    <property type="entry name" value="SBP_dom"/>
</dbReference>
<dbReference type="InterPro" id="IPR036893">
    <property type="entry name" value="SBP_sf"/>
</dbReference>
<evidence type="ECO:0000259" key="6">
    <source>
        <dbReference type="PROSITE" id="PS51141"/>
    </source>
</evidence>
<dbReference type="OrthoDB" id="514967at2759"/>
<reference evidence="7" key="1">
    <citation type="submission" date="2020-09" db="EMBL/GenBank/DDBJ databases">
        <title>Genome-Enabled Discovery of Anthraquinone Biosynthesis in Senna tora.</title>
        <authorList>
            <person name="Kang S.-H."/>
            <person name="Pandey R.P."/>
            <person name="Lee C.-M."/>
            <person name="Sim J.-S."/>
            <person name="Jeong J.-T."/>
            <person name="Choi B.-S."/>
            <person name="Jung M."/>
            <person name="Ginzburg D."/>
            <person name="Zhao K."/>
            <person name="Won S.Y."/>
            <person name="Oh T.-J."/>
            <person name="Yu Y."/>
            <person name="Kim N.-H."/>
            <person name="Lee O.R."/>
            <person name="Lee T.-H."/>
            <person name="Bashyal P."/>
            <person name="Kim T.-S."/>
            <person name="Lee W.-H."/>
            <person name="Kawkins C."/>
            <person name="Kim C.-K."/>
            <person name="Kim J.S."/>
            <person name="Ahn B.O."/>
            <person name="Rhee S.Y."/>
            <person name="Sohng J.K."/>
        </authorList>
    </citation>
    <scope>NUCLEOTIDE SEQUENCE</scope>
    <source>
        <tissue evidence="7">Leaf</tissue>
    </source>
</reference>
<dbReference type="EMBL" id="JAAIUW010000003">
    <property type="protein sequence ID" value="KAF7838827.1"/>
    <property type="molecule type" value="Genomic_DNA"/>
</dbReference>
<feature type="compositionally biased region" description="Pro residues" evidence="5">
    <location>
        <begin position="248"/>
        <end position="258"/>
    </location>
</feature>
<evidence type="ECO:0000256" key="4">
    <source>
        <dbReference type="PROSITE-ProRule" id="PRU00470"/>
    </source>
</evidence>
<feature type="compositionally biased region" description="Basic residues" evidence="5">
    <location>
        <begin position="303"/>
        <end position="314"/>
    </location>
</feature>
<feature type="domain" description="SBP-type" evidence="6">
    <location>
        <begin position="82"/>
        <end position="152"/>
    </location>
</feature>
<dbReference type="Proteomes" id="UP000634136">
    <property type="component" value="Unassembled WGS sequence"/>
</dbReference>
<dbReference type="AlphaFoldDB" id="A0A834X6Q7"/>
<proteinExistence type="predicted"/>
<keyword evidence="2 4" id="KW-0863">Zinc-finger</keyword>
<protein>
    <submittedName>
        <fullName evidence="7">Squamosa promoter-binding-like protein 13A</fullName>
    </submittedName>
</protein>
<evidence type="ECO:0000256" key="5">
    <source>
        <dbReference type="SAM" id="MobiDB-lite"/>
    </source>
</evidence>
<evidence type="ECO:0000256" key="1">
    <source>
        <dbReference type="ARBA" id="ARBA00022723"/>
    </source>
</evidence>
<evidence type="ECO:0000256" key="2">
    <source>
        <dbReference type="ARBA" id="ARBA00022771"/>
    </source>
</evidence>
<comment type="caution">
    <text evidence="7">The sequence shown here is derived from an EMBL/GenBank/DDBJ whole genome shotgun (WGS) entry which is preliminary data.</text>
</comment>
<feature type="region of interest" description="Disordered" evidence="5">
    <location>
        <begin position="53"/>
        <end position="77"/>
    </location>
</feature>
<evidence type="ECO:0000313" key="7">
    <source>
        <dbReference type="EMBL" id="KAF7838827.1"/>
    </source>
</evidence>
<sequence length="369" mass="40439">MEWNIIKAASSSSSWDLGGLDQAAIIDEGSSSSSKGGFCVDLKLGHNGVSKVLATSSSSPSGSSKRARGMNSNNNGSHSTNVASCLVDGCNSDLGKCRDYHRRHKGSSVVQVHAVQVHVGNELGQQRIQEFDEGKRSCRKRLDGHNRRRRKPQAEGLVRSGSFLSNYQGTQMLPFSSSHAYPSTAMVTPTTLWNAEARSHHNQEVHHNLVDHKNDLFLGSSSTSNFKEGSKQQLAFLQGHHHNSTTIPQPPPPPPPPVSVSLGTIALSSSPLLDHDHDSRCALSLLSSPNTTRTSGNVLNPHQHNHHHHHRHHQMSSLMDQPLGLSLHDRNLEPMDPVLVPTSGSYHCPPMYNNTNEAPHHPFPFHWEQ</sequence>
<gene>
    <name evidence="7" type="ORF">G2W53_007309</name>
</gene>
<keyword evidence="8" id="KW-1185">Reference proteome</keyword>
<evidence type="ECO:0000313" key="8">
    <source>
        <dbReference type="Proteomes" id="UP000634136"/>
    </source>
</evidence>
<dbReference type="GO" id="GO:0005634">
    <property type="term" value="C:nucleus"/>
    <property type="evidence" value="ECO:0007669"/>
    <property type="project" value="InterPro"/>
</dbReference>
<dbReference type="GO" id="GO:0008270">
    <property type="term" value="F:zinc ion binding"/>
    <property type="evidence" value="ECO:0007669"/>
    <property type="project" value="UniProtKB-KW"/>
</dbReference>